<dbReference type="Proteomes" id="UP000192418">
    <property type="component" value="Unassembled WGS sequence"/>
</dbReference>
<evidence type="ECO:0000313" key="2">
    <source>
        <dbReference type="Proteomes" id="UP000192418"/>
    </source>
</evidence>
<protein>
    <submittedName>
        <fullName evidence="1">Uncharacterized protein</fullName>
    </submittedName>
</protein>
<name>A0A1W1ZLG0_9BACT</name>
<keyword evidence="2" id="KW-1185">Reference proteome</keyword>
<organism evidence="1 2">
    <name type="scientific">Desulfocicer vacuolatum DSM 3385</name>
    <dbReference type="NCBI Taxonomy" id="1121400"/>
    <lineage>
        <taxon>Bacteria</taxon>
        <taxon>Pseudomonadati</taxon>
        <taxon>Thermodesulfobacteriota</taxon>
        <taxon>Desulfobacteria</taxon>
        <taxon>Desulfobacterales</taxon>
        <taxon>Desulfobacteraceae</taxon>
        <taxon>Desulfocicer</taxon>
    </lineage>
</organism>
<evidence type="ECO:0000313" key="1">
    <source>
        <dbReference type="EMBL" id="SMC49385.1"/>
    </source>
</evidence>
<reference evidence="1 2" key="1">
    <citation type="submission" date="2017-04" db="EMBL/GenBank/DDBJ databases">
        <authorList>
            <person name="Afonso C.L."/>
            <person name="Miller P.J."/>
            <person name="Scott M.A."/>
            <person name="Spackman E."/>
            <person name="Goraichik I."/>
            <person name="Dimitrov K.M."/>
            <person name="Suarez D.L."/>
            <person name="Swayne D.E."/>
        </authorList>
    </citation>
    <scope>NUCLEOTIDE SEQUENCE [LARGE SCALE GENOMIC DNA]</scope>
    <source>
        <strain evidence="1 2">DSM 3385</strain>
    </source>
</reference>
<dbReference type="AlphaFoldDB" id="A0A1W1ZLG0"/>
<sequence>MGIGVKPHSRSATLGTDANKMDLKITIKFPFVIARSMD</sequence>
<accession>A0A1W1ZLG0</accession>
<proteinExistence type="predicted"/>
<dbReference type="EMBL" id="FWXY01000003">
    <property type="protein sequence ID" value="SMC49385.1"/>
    <property type="molecule type" value="Genomic_DNA"/>
</dbReference>
<dbReference type="STRING" id="1121400.SAMN02746065_10321"/>
<gene>
    <name evidence="1" type="ORF">SAMN02746065_10321</name>
</gene>